<evidence type="ECO:0000313" key="6">
    <source>
        <dbReference type="EMBL" id="AXE24281.1"/>
    </source>
</evidence>
<dbReference type="Gene3D" id="3.40.50.10140">
    <property type="entry name" value="Toll/interleukin-1 receptor homology (TIR) domain"/>
    <property type="match status" value="1"/>
</dbReference>
<feature type="region of interest" description="Disordered" evidence="4">
    <location>
        <begin position="144"/>
        <end position="198"/>
    </location>
</feature>
<evidence type="ECO:0000313" key="7">
    <source>
        <dbReference type="Proteomes" id="UP000252004"/>
    </source>
</evidence>
<keyword evidence="2" id="KW-0328">Glycosyltransferase</keyword>
<proteinExistence type="predicted"/>
<dbReference type="GO" id="GO:0007165">
    <property type="term" value="P:signal transduction"/>
    <property type="evidence" value="ECO:0007669"/>
    <property type="project" value="InterPro"/>
</dbReference>
<keyword evidence="7" id="KW-1185">Reference proteome</keyword>
<dbReference type="PANTHER" id="PTHR12526:SF510">
    <property type="entry name" value="D-INOSITOL 3-PHOSPHATE GLYCOSYLTRANSFERASE"/>
    <property type="match status" value="1"/>
</dbReference>
<dbReference type="PROSITE" id="PS50104">
    <property type="entry name" value="TIR"/>
    <property type="match status" value="1"/>
</dbReference>
<dbReference type="SUPFAM" id="SSF52200">
    <property type="entry name" value="Toll/Interleukin receptor TIR domain"/>
    <property type="match status" value="1"/>
</dbReference>
<sequence length="775" mass="83140">MPYARKRIFVSHAGPDLPWAEWIAWVLEQEGHEVDLDLWDWRMGERFEERVGAGLGERPGYDLVVMLLSPQYLDSPYAGREWEHALRAPAIRLLSPGRLLPVQIKPLTGPVPPALAPLPRLVLHGLHSESEVIARLADAVRNAGATAGTDDRTAPAPASAPQPGAGPVGRPAPSAAAGPAAPRLPGSADRPALWNIPGRHPGVQGREALIQQIRLQLLASSVAAVPALHGLDGVGAHEVAQEYAQRFRGQYDLVWWIGAADRAAVRAGYADLAGRLGIAAAPGSPLRPDRDRLLEALFADLATRPRWLVVLADAGPPESLADLLPPEPGHLLLLPAAGDWTDPAAVRRNVQPGRPEQPEDPATGHRPAQSPPGPAGARSRPRPRVLAVATEWSSSRGGLSTFNRRMCRALSVAGADVYCLVPAFDKEEAAAASAAGVTLVEAERPPLWTGERSLLRKPGPALPGPPDLVIGHGRVTGPAAQLLAEDHYPQARRIHVIHMVPDQIEWLKEDRADDPARRADDRSTTERLLGATAHRPVVLGPLLYSKYAKHFTVPTGGTRLLRVDPGFEPSSAEPRAVPEGDPEVLVFGRAEDVLIKGLDTAAEAMGRLVRRAHRFRGVDLAVRGVPDGEDGGALRERLMAYAGSGDLNIVPKPFRTDPETLRADLHHASLVLLPSRREGFGLSAVEAIAAGTPVLVSDASGLGLLLRETLGVAEAEQYVVETRGDDQDAERWSHAVEFLLRDRAAAFARAAELREHLAARFSWSRAAAALLAELP</sequence>
<protein>
    <recommendedName>
        <fullName evidence="1">D-inositol 3-phosphate glycosyltransferase</fullName>
    </recommendedName>
</protein>
<keyword evidence="3" id="KW-0808">Transferase</keyword>
<reference evidence="6 7" key="1">
    <citation type="submission" date="2018-01" db="EMBL/GenBank/DDBJ databases">
        <title>Draft genome Sequence of streptomyces globosus LZH-48.</title>
        <authorList>
            <person name="Ran K."/>
            <person name="Li Z."/>
            <person name="Wei S."/>
            <person name="Dong R."/>
        </authorList>
    </citation>
    <scope>NUCLEOTIDE SEQUENCE [LARGE SCALE GENOMIC DNA]</scope>
    <source>
        <strain evidence="6 7">LZH-48</strain>
    </source>
</reference>
<dbReference type="InterPro" id="IPR000157">
    <property type="entry name" value="TIR_dom"/>
</dbReference>
<evidence type="ECO:0000256" key="2">
    <source>
        <dbReference type="ARBA" id="ARBA00022676"/>
    </source>
</evidence>
<dbReference type="Proteomes" id="UP000252004">
    <property type="component" value="Chromosome"/>
</dbReference>
<dbReference type="Pfam" id="PF20706">
    <property type="entry name" value="GT4-conflict"/>
    <property type="match status" value="1"/>
</dbReference>
<dbReference type="OrthoDB" id="218695at2"/>
<evidence type="ECO:0000256" key="1">
    <source>
        <dbReference type="ARBA" id="ARBA00021292"/>
    </source>
</evidence>
<dbReference type="GO" id="GO:0016757">
    <property type="term" value="F:glycosyltransferase activity"/>
    <property type="evidence" value="ECO:0007669"/>
    <property type="project" value="UniProtKB-KW"/>
</dbReference>
<dbReference type="Gene3D" id="3.40.50.2000">
    <property type="entry name" value="Glycogen Phosphorylase B"/>
    <property type="match status" value="2"/>
</dbReference>
<dbReference type="InterPro" id="IPR027417">
    <property type="entry name" value="P-loop_NTPase"/>
</dbReference>
<dbReference type="KEGG" id="sgz:C0216_13175"/>
<organism evidence="6 7">
    <name type="scientific">Streptomyces globosus</name>
    <dbReference type="NCBI Taxonomy" id="68209"/>
    <lineage>
        <taxon>Bacteria</taxon>
        <taxon>Bacillati</taxon>
        <taxon>Actinomycetota</taxon>
        <taxon>Actinomycetes</taxon>
        <taxon>Kitasatosporales</taxon>
        <taxon>Streptomycetaceae</taxon>
        <taxon>Streptomyces</taxon>
    </lineage>
</organism>
<evidence type="ECO:0000256" key="4">
    <source>
        <dbReference type="SAM" id="MobiDB-lite"/>
    </source>
</evidence>
<dbReference type="Pfam" id="PF13676">
    <property type="entry name" value="TIR_2"/>
    <property type="match status" value="1"/>
</dbReference>
<gene>
    <name evidence="6" type="ORF">C0216_13175</name>
</gene>
<feature type="region of interest" description="Disordered" evidence="4">
    <location>
        <begin position="348"/>
        <end position="383"/>
    </location>
</feature>
<dbReference type="Gene3D" id="3.40.50.300">
    <property type="entry name" value="P-loop containing nucleotide triphosphate hydrolases"/>
    <property type="match status" value="1"/>
</dbReference>
<dbReference type="CDD" id="cd03801">
    <property type="entry name" value="GT4_PimA-like"/>
    <property type="match status" value="1"/>
</dbReference>
<dbReference type="PANTHER" id="PTHR12526">
    <property type="entry name" value="GLYCOSYLTRANSFERASE"/>
    <property type="match status" value="1"/>
</dbReference>
<dbReference type="InterPro" id="IPR035897">
    <property type="entry name" value="Toll_tir_struct_dom_sf"/>
</dbReference>
<feature type="domain" description="TIR" evidence="5">
    <location>
        <begin position="4"/>
        <end position="144"/>
    </location>
</feature>
<evidence type="ECO:0000256" key="3">
    <source>
        <dbReference type="ARBA" id="ARBA00022679"/>
    </source>
</evidence>
<evidence type="ECO:0000259" key="5">
    <source>
        <dbReference type="PROSITE" id="PS50104"/>
    </source>
</evidence>
<dbReference type="SUPFAM" id="SSF53756">
    <property type="entry name" value="UDP-Glycosyltransferase/glycogen phosphorylase"/>
    <property type="match status" value="1"/>
</dbReference>
<dbReference type="AlphaFoldDB" id="A0A344U060"/>
<dbReference type="RefSeq" id="WP_114055463.1">
    <property type="nucleotide sequence ID" value="NZ_CP030862.1"/>
</dbReference>
<accession>A0A344U060</accession>
<name>A0A344U060_9ACTN</name>
<dbReference type="EMBL" id="CP030862">
    <property type="protein sequence ID" value="AXE24281.1"/>
    <property type="molecule type" value="Genomic_DNA"/>
</dbReference>
<feature type="compositionally biased region" description="Low complexity" evidence="4">
    <location>
        <begin position="144"/>
        <end position="188"/>
    </location>
</feature>